<organism evidence="12 13">
    <name type="scientific">Rhynchospora tenuis</name>
    <dbReference type="NCBI Taxonomy" id="198213"/>
    <lineage>
        <taxon>Eukaryota</taxon>
        <taxon>Viridiplantae</taxon>
        <taxon>Streptophyta</taxon>
        <taxon>Embryophyta</taxon>
        <taxon>Tracheophyta</taxon>
        <taxon>Spermatophyta</taxon>
        <taxon>Magnoliopsida</taxon>
        <taxon>Liliopsida</taxon>
        <taxon>Poales</taxon>
        <taxon>Cyperaceae</taxon>
        <taxon>Cyperoideae</taxon>
        <taxon>Rhynchosporeae</taxon>
        <taxon>Rhynchospora</taxon>
    </lineage>
</organism>
<evidence type="ECO:0000256" key="5">
    <source>
        <dbReference type="ARBA" id="ARBA00022597"/>
    </source>
</evidence>
<feature type="transmembrane region" description="Helical" evidence="11">
    <location>
        <begin position="192"/>
        <end position="213"/>
    </location>
</feature>
<keyword evidence="4" id="KW-1003">Cell membrane</keyword>
<keyword evidence="8 11" id="KW-1133">Transmembrane helix</keyword>
<dbReference type="AlphaFoldDB" id="A0AAD5WCL5"/>
<evidence type="ECO:0000256" key="10">
    <source>
        <dbReference type="ARBA" id="ARBA00038715"/>
    </source>
</evidence>
<comment type="similarity">
    <text evidence="2 11">Belongs to the SWEET sugar transporter family.</text>
</comment>
<dbReference type="GO" id="GO:0051119">
    <property type="term" value="F:sugar transmembrane transporter activity"/>
    <property type="evidence" value="ECO:0007669"/>
    <property type="project" value="InterPro"/>
</dbReference>
<keyword evidence="6 11" id="KW-0812">Transmembrane</keyword>
<keyword evidence="13" id="KW-1185">Reference proteome</keyword>
<evidence type="ECO:0000256" key="4">
    <source>
        <dbReference type="ARBA" id="ARBA00022475"/>
    </source>
</evidence>
<evidence type="ECO:0000256" key="9">
    <source>
        <dbReference type="ARBA" id="ARBA00023136"/>
    </source>
</evidence>
<evidence type="ECO:0000256" key="1">
    <source>
        <dbReference type="ARBA" id="ARBA00004651"/>
    </source>
</evidence>
<dbReference type="GO" id="GO:0005886">
    <property type="term" value="C:plasma membrane"/>
    <property type="evidence" value="ECO:0007669"/>
    <property type="project" value="UniProtKB-SubCell"/>
</dbReference>
<dbReference type="PANTHER" id="PTHR10791">
    <property type="entry name" value="RAG1-ACTIVATING PROTEIN 1"/>
    <property type="match status" value="1"/>
</dbReference>
<dbReference type="Proteomes" id="UP001210211">
    <property type="component" value="Unassembled WGS sequence"/>
</dbReference>
<evidence type="ECO:0000313" key="13">
    <source>
        <dbReference type="Proteomes" id="UP001210211"/>
    </source>
</evidence>
<dbReference type="Pfam" id="PF03083">
    <property type="entry name" value="MtN3_slv"/>
    <property type="match status" value="2"/>
</dbReference>
<dbReference type="InterPro" id="IPR004316">
    <property type="entry name" value="SWEET_rpt"/>
</dbReference>
<feature type="transmembrane region" description="Helical" evidence="11">
    <location>
        <begin position="106"/>
        <end position="126"/>
    </location>
</feature>
<evidence type="ECO:0000313" key="12">
    <source>
        <dbReference type="EMBL" id="KAJ3686117.1"/>
    </source>
</evidence>
<evidence type="ECO:0000256" key="6">
    <source>
        <dbReference type="ARBA" id="ARBA00022692"/>
    </source>
</evidence>
<feature type="transmembrane region" description="Helical" evidence="11">
    <location>
        <begin position="70"/>
        <end position="94"/>
    </location>
</feature>
<evidence type="ECO:0000256" key="8">
    <source>
        <dbReference type="ARBA" id="ARBA00022989"/>
    </source>
</evidence>
<comment type="subcellular location">
    <subcellularLocation>
        <location evidence="1">Cell membrane</location>
        <topology evidence="1">Multi-pass membrane protein</topology>
    </subcellularLocation>
</comment>
<keyword evidence="9 11" id="KW-0472">Membrane</keyword>
<feature type="transmembrane region" description="Helical" evidence="11">
    <location>
        <begin position="44"/>
        <end position="64"/>
    </location>
</feature>
<accession>A0AAD5WCL5</accession>
<reference evidence="12 13" key="1">
    <citation type="journal article" date="2022" name="Cell">
        <title>Repeat-based holocentromeres influence genome architecture and karyotype evolution.</title>
        <authorList>
            <person name="Hofstatter P.G."/>
            <person name="Thangavel G."/>
            <person name="Lux T."/>
            <person name="Neumann P."/>
            <person name="Vondrak T."/>
            <person name="Novak P."/>
            <person name="Zhang M."/>
            <person name="Costa L."/>
            <person name="Castellani M."/>
            <person name="Scott A."/>
            <person name="Toegelov H."/>
            <person name="Fuchs J."/>
            <person name="Mata-Sucre Y."/>
            <person name="Dias Y."/>
            <person name="Vanzela A.L.L."/>
            <person name="Huettel B."/>
            <person name="Almeida C.C.S."/>
            <person name="Simkova H."/>
            <person name="Souza G."/>
            <person name="Pedrosa-Harand A."/>
            <person name="Macas J."/>
            <person name="Mayer K.F.X."/>
            <person name="Houben A."/>
            <person name="Marques A."/>
        </authorList>
    </citation>
    <scope>NUCLEOTIDE SEQUENCE [LARGE SCALE GENOMIC DNA]</scope>
    <source>
        <strain evidence="12">RhyTen1mFocal</strain>
    </source>
</reference>
<proteinExistence type="inferred from homology"/>
<dbReference type="Gene3D" id="1.20.1280.290">
    <property type="match status" value="2"/>
</dbReference>
<feature type="transmembrane region" description="Helical" evidence="11">
    <location>
        <begin position="225"/>
        <end position="247"/>
    </location>
</feature>
<dbReference type="EMBL" id="JAMRDG010000002">
    <property type="protein sequence ID" value="KAJ3686117.1"/>
    <property type="molecule type" value="Genomic_DNA"/>
</dbReference>
<keyword evidence="7" id="KW-0677">Repeat</keyword>
<evidence type="ECO:0000256" key="2">
    <source>
        <dbReference type="ARBA" id="ARBA00007809"/>
    </source>
</evidence>
<name>A0AAD5WCL5_9POAL</name>
<dbReference type="PANTHER" id="PTHR10791:SF130">
    <property type="entry name" value="BIDIRECTIONAL SUGAR TRANSPORTER SWEET6-RELATED"/>
    <property type="match status" value="1"/>
</dbReference>
<evidence type="ECO:0000256" key="11">
    <source>
        <dbReference type="RuleBase" id="RU910715"/>
    </source>
</evidence>
<keyword evidence="5 11" id="KW-0762">Sugar transport</keyword>
<comment type="function">
    <text evidence="11">Mediates both low-affinity uptake and efflux of sugar across the membrane.</text>
</comment>
<protein>
    <recommendedName>
        <fullName evidence="11">Bidirectional sugar transporter SWEET</fullName>
    </recommendedName>
</protein>
<evidence type="ECO:0000256" key="7">
    <source>
        <dbReference type="ARBA" id="ARBA00022737"/>
    </source>
</evidence>
<gene>
    <name evidence="12" type="ORF">LUZ61_015281</name>
</gene>
<comment type="subunit">
    <text evidence="10">Forms homooligomers and/or heterooligomers.</text>
</comment>
<dbReference type="FunFam" id="1.20.1280.290:FF:000001">
    <property type="entry name" value="Bidirectional sugar transporter SWEET"/>
    <property type="match status" value="1"/>
</dbReference>
<dbReference type="InterPro" id="IPR047664">
    <property type="entry name" value="SWEET"/>
</dbReference>
<evidence type="ECO:0000256" key="3">
    <source>
        <dbReference type="ARBA" id="ARBA00022448"/>
    </source>
</evidence>
<feature type="transmembrane region" description="Helical" evidence="11">
    <location>
        <begin position="163"/>
        <end position="186"/>
    </location>
</feature>
<dbReference type="FunFam" id="1.20.1280.290:FF:000002">
    <property type="entry name" value="Bidirectional sugar transporter SWEET"/>
    <property type="match status" value="1"/>
</dbReference>
<feature type="transmembrane region" description="Helical" evidence="11">
    <location>
        <begin position="132"/>
        <end position="154"/>
    </location>
</feature>
<keyword evidence="3 11" id="KW-0813">Transport</keyword>
<comment type="caution">
    <text evidence="11">Lacks conserved residue(s) required for the propagation of feature annotation.</text>
</comment>
<feature type="transmembrane region" description="Helical" evidence="11">
    <location>
        <begin position="253"/>
        <end position="275"/>
    </location>
</feature>
<comment type="caution">
    <text evidence="12">The sequence shown here is derived from an EMBL/GenBank/DDBJ whole genome shotgun (WGS) entry which is preliminary data.</text>
</comment>
<sequence>MIAGALCGQLFLEEISIVSILSTYLCHTLIKLNRTDATSLFRPASHFLSLSLSLFLLQFLVMVSPDTIRTAVGVLGNAIALVLFLSPVPTFFRIWKKGSVEQFSPIPYIATLLNCMFWVLYGLPIVHPHSVLVVTINGAGMLIEISYILLFLLYSQGRTRLQVFLMFVASLISVGVIGSLVITLAHTHERRSMIVGIICVVLCIIMYASPLSVMKMVIQTKSVEYMPLFLSLAAFFNGVCWTAYALIRFDPYIIIPNGLGVMLATAQLLLYAIYYKSTQRQIEARRNKEEMGLAEVVVMRENGANKVGSMGVTNGR</sequence>